<dbReference type="Proteomes" id="UP001501565">
    <property type="component" value="Unassembled WGS sequence"/>
</dbReference>
<dbReference type="PANTHER" id="PTHR36423">
    <property type="entry name" value="AFR070WP"/>
    <property type="match status" value="1"/>
</dbReference>
<comment type="caution">
    <text evidence="1">The sequence shown here is derived from an EMBL/GenBank/DDBJ whole genome shotgun (WGS) entry which is preliminary data.</text>
</comment>
<dbReference type="RefSeq" id="WP_344797246.1">
    <property type="nucleotide sequence ID" value="NZ_BAABBN010000004.1"/>
</dbReference>
<evidence type="ECO:0000313" key="1">
    <source>
        <dbReference type="EMBL" id="GAA3920936.1"/>
    </source>
</evidence>
<keyword evidence="2" id="KW-1185">Reference proteome</keyword>
<protein>
    <submittedName>
        <fullName evidence="1">DOPA 4,5-dioxygenase family protein</fullName>
    </submittedName>
</protein>
<organism evidence="1 2">
    <name type="scientific">Litoribacillus peritrichatus</name>
    <dbReference type="NCBI Taxonomy" id="718191"/>
    <lineage>
        <taxon>Bacteria</taxon>
        <taxon>Pseudomonadati</taxon>
        <taxon>Pseudomonadota</taxon>
        <taxon>Gammaproteobacteria</taxon>
        <taxon>Oceanospirillales</taxon>
        <taxon>Oceanospirillaceae</taxon>
        <taxon>Litoribacillus</taxon>
    </lineage>
</organism>
<sequence>MTKVRRPENVYKAYHAHVYFDRETEDVALNLCEEVKHKFDLKVGRFHKQKVGPHPCWSCQITFGSKHFEVLIPWLDQNRQGLSILVHALTGDDLKDHTDFAYWLGNPVSLNLEMFR</sequence>
<evidence type="ECO:0000313" key="2">
    <source>
        <dbReference type="Proteomes" id="UP001501565"/>
    </source>
</evidence>
<accession>A0ABP7MGJ4</accession>
<dbReference type="InterPro" id="IPR014980">
    <property type="entry name" value="DOPA_dioxygen"/>
</dbReference>
<proteinExistence type="predicted"/>
<gene>
    <name evidence="1" type="ORF">GCM10022277_15850</name>
</gene>
<dbReference type="Gene3D" id="3.30.70.1240">
    <property type="entry name" value="DOPA-like domains"/>
    <property type="match status" value="1"/>
</dbReference>
<dbReference type="SUPFAM" id="SSF143410">
    <property type="entry name" value="DOPA-like"/>
    <property type="match status" value="1"/>
</dbReference>
<dbReference type="EMBL" id="BAABBN010000004">
    <property type="protein sequence ID" value="GAA3920936.1"/>
    <property type="molecule type" value="Genomic_DNA"/>
</dbReference>
<dbReference type="Pfam" id="PF08883">
    <property type="entry name" value="DOPA_dioxygen"/>
    <property type="match status" value="1"/>
</dbReference>
<dbReference type="PANTHER" id="PTHR36423:SF2">
    <property type="entry name" value="AFR070WP"/>
    <property type="match status" value="1"/>
</dbReference>
<reference evidence="2" key="1">
    <citation type="journal article" date="2019" name="Int. J. Syst. Evol. Microbiol.">
        <title>The Global Catalogue of Microorganisms (GCM) 10K type strain sequencing project: providing services to taxonomists for standard genome sequencing and annotation.</title>
        <authorList>
            <consortium name="The Broad Institute Genomics Platform"/>
            <consortium name="The Broad Institute Genome Sequencing Center for Infectious Disease"/>
            <person name="Wu L."/>
            <person name="Ma J."/>
        </authorList>
    </citation>
    <scope>NUCLEOTIDE SEQUENCE [LARGE SCALE GENOMIC DNA]</scope>
    <source>
        <strain evidence="2">JCM 17551</strain>
    </source>
</reference>
<dbReference type="PIRSF" id="PIRSF028139">
    <property type="entry name" value="DOPA-diox_rel_Mll2280"/>
    <property type="match status" value="1"/>
</dbReference>
<name>A0ABP7MGJ4_9GAMM</name>
<dbReference type="InterPro" id="IPR023389">
    <property type="entry name" value="DOPA-like_sf"/>
</dbReference>